<gene>
    <name evidence="2" type="ORF">DXU93_14680</name>
</gene>
<sequence length="250" mass="26871">MKKILLLKFFLLSSLIVSAQCFETLNFGGGHTIGKLNTGILWGWGYGAGGQLLTANQTEPNPIQLGTESDWDIVRNGVENTFAIKNNGTLWGCGSNQFGSLGVNSSTQFFSNFQQISTSNNWVKVAPSRFFTIGLKSDSTIWAWGQNDNYQLGNSPATPEQLVPIQVGTNTDWVEIATGTSRTAFAIKSDGTIWGWGKNSSSIIVFGSGTASVATPTQVGTDTDWLTMSVGGSHILAQKQDSTLWSWGGD</sequence>
<dbReference type="GO" id="GO:0005737">
    <property type="term" value="C:cytoplasm"/>
    <property type="evidence" value="ECO:0007669"/>
    <property type="project" value="TreeGrafter"/>
</dbReference>
<organism evidence="2 3">
    <name type="scientific">Brumimicrobium aurantiacum</name>
    <dbReference type="NCBI Taxonomy" id="1737063"/>
    <lineage>
        <taxon>Bacteria</taxon>
        <taxon>Pseudomonadati</taxon>
        <taxon>Bacteroidota</taxon>
        <taxon>Flavobacteriia</taxon>
        <taxon>Flavobacteriales</taxon>
        <taxon>Crocinitomicaceae</taxon>
        <taxon>Brumimicrobium</taxon>
    </lineage>
</organism>
<evidence type="ECO:0000256" key="1">
    <source>
        <dbReference type="SAM" id="SignalP"/>
    </source>
</evidence>
<reference evidence="2 3" key="1">
    <citation type="submission" date="2018-08" db="EMBL/GenBank/DDBJ databases">
        <title>The draft genome squence of Brumimicrobium sp. N62.</title>
        <authorList>
            <person name="Du Z.-J."/>
            <person name="Luo H.-R."/>
        </authorList>
    </citation>
    <scope>NUCLEOTIDE SEQUENCE [LARGE SCALE GENOMIC DNA]</scope>
    <source>
        <strain evidence="2 3">N62</strain>
    </source>
</reference>
<dbReference type="GO" id="GO:0005085">
    <property type="term" value="F:guanyl-nucleotide exchange factor activity"/>
    <property type="evidence" value="ECO:0007669"/>
    <property type="project" value="TreeGrafter"/>
</dbReference>
<dbReference type="EMBL" id="QURB01000013">
    <property type="protein sequence ID" value="RFC53134.1"/>
    <property type="molecule type" value="Genomic_DNA"/>
</dbReference>
<dbReference type="Gene3D" id="2.130.10.30">
    <property type="entry name" value="Regulator of chromosome condensation 1/beta-lactamase-inhibitor protein II"/>
    <property type="match status" value="2"/>
</dbReference>
<accession>A0A3E1EUA3</accession>
<dbReference type="InterPro" id="IPR051553">
    <property type="entry name" value="Ran_GTPase-activating"/>
</dbReference>
<dbReference type="PANTHER" id="PTHR45982:SF1">
    <property type="entry name" value="REGULATOR OF CHROMOSOME CONDENSATION"/>
    <property type="match status" value="1"/>
</dbReference>
<evidence type="ECO:0008006" key="4">
    <source>
        <dbReference type="Google" id="ProtNLM"/>
    </source>
</evidence>
<dbReference type="SUPFAM" id="SSF50985">
    <property type="entry name" value="RCC1/BLIP-II"/>
    <property type="match status" value="1"/>
</dbReference>
<evidence type="ECO:0000313" key="2">
    <source>
        <dbReference type="EMBL" id="RFC53134.1"/>
    </source>
</evidence>
<dbReference type="Proteomes" id="UP000257127">
    <property type="component" value="Unassembled WGS sequence"/>
</dbReference>
<dbReference type="AlphaFoldDB" id="A0A3E1EUA3"/>
<name>A0A3E1EUA3_9FLAO</name>
<dbReference type="Pfam" id="PF00415">
    <property type="entry name" value="RCC1"/>
    <property type="match status" value="1"/>
</dbReference>
<protein>
    <recommendedName>
        <fullName evidence="4">Chromosome condensation regulator RCC1</fullName>
    </recommendedName>
</protein>
<dbReference type="PROSITE" id="PS50012">
    <property type="entry name" value="RCC1_3"/>
    <property type="match status" value="2"/>
</dbReference>
<comment type="caution">
    <text evidence="2">The sequence shown here is derived from an EMBL/GenBank/DDBJ whole genome shotgun (WGS) entry which is preliminary data.</text>
</comment>
<dbReference type="InterPro" id="IPR000408">
    <property type="entry name" value="Reg_chr_condens"/>
</dbReference>
<dbReference type="PANTHER" id="PTHR45982">
    <property type="entry name" value="REGULATOR OF CHROMOSOME CONDENSATION"/>
    <property type="match status" value="1"/>
</dbReference>
<keyword evidence="3" id="KW-1185">Reference proteome</keyword>
<evidence type="ECO:0000313" key="3">
    <source>
        <dbReference type="Proteomes" id="UP000257127"/>
    </source>
</evidence>
<dbReference type="OrthoDB" id="1081439at2"/>
<dbReference type="RefSeq" id="WP_116882063.1">
    <property type="nucleotide sequence ID" value="NZ_QURB01000013.1"/>
</dbReference>
<dbReference type="PRINTS" id="PR00633">
    <property type="entry name" value="RCCNDNSATION"/>
</dbReference>
<proteinExistence type="predicted"/>
<feature type="signal peptide" evidence="1">
    <location>
        <begin position="1"/>
        <end position="19"/>
    </location>
</feature>
<keyword evidence="1" id="KW-0732">Signal</keyword>
<dbReference type="InterPro" id="IPR009091">
    <property type="entry name" value="RCC1/BLIP-II"/>
</dbReference>
<feature type="chain" id="PRO_5017754411" description="Chromosome condensation regulator RCC1" evidence="1">
    <location>
        <begin position="20"/>
        <end position="250"/>
    </location>
</feature>